<feature type="signal peptide" evidence="1">
    <location>
        <begin position="1"/>
        <end position="24"/>
    </location>
</feature>
<accession>A0ABY3ZYM7</accession>
<reference evidence="2 3" key="1">
    <citation type="submission" date="2020-10" db="EMBL/GenBank/DDBJ databases">
        <title>Genome analysis of Massilia species.</title>
        <authorList>
            <person name="Jung D.-H."/>
        </authorList>
    </citation>
    <scope>NUCLEOTIDE SEQUENCE [LARGE SCALE GENOMIC DNA]</scope>
    <source>
        <strain evidence="3">sipir</strain>
    </source>
</reference>
<dbReference type="EMBL" id="CP063361">
    <property type="protein sequence ID" value="UOD27462.1"/>
    <property type="molecule type" value="Genomic_DNA"/>
</dbReference>
<gene>
    <name evidence="2" type="ORF">INH39_18235</name>
</gene>
<protein>
    <recommendedName>
        <fullName evidence="4">Lipoprotein</fullName>
    </recommendedName>
</protein>
<sequence>MSMGALRYALALLVLAASSGCAVVAVTGAVVGAGVAVGSAAVGAGVAVTKGAVKVATYPFRDSDEEKAAKAKADAQGKD</sequence>
<feature type="chain" id="PRO_5045935742" description="Lipoprotein" evidence="1">
    <location>
        <begin position="25"/>
        <end position="79"/>
    </location>
</feature>
<keyword evidence="3" id="KW-1185">Reference proteome</keyword>
<dbReference type="Proteomes" id="UP000831532">
    <property type="component" value="Chromosome"/>
</dbReference>
<dbReference type="PROSITE" id="PS51257">
    <property type="entry name" value="PROKAR_LIPOPROTEIN"/>
    <property type="match status" value="1"/>
</dbReference>
<evidence type="ECO:0008006" key="4">
    <source>
        <dbReference type="Google" id="ProtNLM"/>
    </source>
</evidence>
<evidence type="ECO:0000256" key="1">
    <source>
        <dbReference type="SAM" id="SignalP"/>
    </source>
</evidence>
<name>A0ABY3ZYM7_9BURK</name>
<proteinExistence type="predicted"/>
<evidence type="ECO:0000313" key="3">
    <source>
        <dbReference type="Proteomes" id="UP000831532"/>
    </source>
</evidence>
<keyword evidence="1" id="KW-0732">Signal</keyword>
<organism evidence="2 3">
    <name type="scientific">Massilia violaceinigra</name>
    <dbReference type="NCBI Taxonomy" id="2045208"/>
    <lineage>
        <taxon>Bacteria</taxon>
        <taxon>Pseudomonadati</taxon>
        <taxon>Pseudomonadota</taxon>
        <taxon>Betaproteobacteria</taxon>
        <taxon>Burkholderiales</taxon>
        <taxon>Oxalobacteraceae</taxon>
        <taxon>Telluria group</taxon>
        <taxon>Massilia</taxon>
    </lineage>
</organism>
<dbReference type="RefSeq" id="WP_243488720.1">
    <property type="nucleotide sequence ID" value="NZ_CP063361.1"/>
</dbReference>
<evidence type="ECO:0000313" key="2">
    <source>
        <dbReference type="EMBL" id="UOD27462.1"/>
    </source>
</evidence>